<evidence type="ECO:0000313" key="1">
    <source>
        <dbReference type="EMBL" id="GAA0361048.1"/>
    </source>
</evidence>
<keyword evidence="2" id="KW-1185">Reference proteome</keyword>
<gene>
    <name evidence="1" type="ORF">GCM10010319_43220</name>
</gene>
<organism evidence="1 2">
    <name type="scientific">Streptomyces blastmyceticus</name>
    <dbReference type="NCBI Taxonomy" id="68180"/>
    <lineage>
        <taxon>Bacteria</taxon>
        <taxon>Bacillati</taxon>
        <taxon>Actinomycetota</taxon>
        <taxon>Actinomycetes</taxon>
        <taxon>Kitasatosporales</taxon>
        <taxon>Streptomycetaceae</taxon>
        <taxon>Streptomyces</taxon>
    </lineage>
</organism>
<protein>
    <submittedName>
        <fullName evidence="1">Uncharacterized protein</fullName>
    </submittedName>
</protein>
<proteinExistence type="predicted"/>
<sequence length="59" mass="6767">MIDQKQEEEGRSAVARLSQWCLRCAELRTKYYGSAALGHHAEAKALDLEFARHKRLVHS</sequence>
<dbReference type="EMBL" id="BAAABW010000024">
    <property type="protein sequence ID" value="GAA0361048.1"/>
    <property type="molecule type" value="Genomic_DNA"/>
</dbReference>
<comment type="caution">
    <text evidence="1">The sequence shown here is derived from an EMBL/GenBank/DDBJ whole genome shotgun (WGS) entry which is preliminary data.</text>
</comment>
<reference evidence="2" key="1">
    <citation type="journal article" date="2019" name="Int. J. Syst. Evol. Microbiol.">
        <title>The Global Catalogue of Microorganisms (GCM) 10K type strain sequencing project: providing services to taxonomists for standard genome sequencing and annotation.</title>
        <authorList>
            <consortium name="The Broad Institute Genomics Platform"/>
            <consortium name="The Broad Institute Genome Sequencing Center for Infectious Disease"/>
            <person name="Wu L."/>
            <person name="Ma J."/>
        </authorList>
    </citation>
    <scope>NUCLEOTIDE SEQUENCE [LARGE SCALE GENOMIC DNA]</scope>
    <source>
        <strain evidence="2">JCM 4565</strain>
    </source>
</reference>
<dbReference type="Proteomes" id="UP001500063">
    <property type="component" value="Unassembled WGS sequence"/>
</dbReference>
<evidence type="ECO:0000313" key="2">
    <source>
        <dbReference type="Proteomes" id="UP001500063"/>
    </source>
</evidence>
<accession>A0ABP3H5A3</accession>
<name>A0ABP3H5A3_9ACTN</name>